<dbReference type="EMBL" id="CAJHJT010000056">
    <property type="protein sequence ID" value="CAD7013869.1"/>
    <property type="molecule type" value="Genomic_DNA"/>
</dbReference>
<reference evidence="1" key="1">
    <citation type="submission" date="2020-11" db="EMBL/GenBank/DDBJ databases">
        <authorList>
            <person name="Whitehead M."/>
        </authorList>
    </citation>
    <scope>NUCLEOTIDE SEQUENCE</scope>
    <source>
        <strain evidence="1">EGII</strain>
    </source>
</reference>
<keyword evidence="2" id="KW-1185">Reference proteome</keyword>
<organism evidence="1 2">
    <name type="scientific">Ceratitis capitata</name>
    <name type="common">Mediterranean fruit fly</name>
    <name type="synonym">Tephritis capitata</name>
    <dbReference type="NCBI Taxonomy" id="7213"/>
    <lineage>
        <taxon>Eukaryota</taxon>
        <taxon>Metazoa</taxon>
        <taxon>Ecdysozoa</taxon>
        <taxon>Arthropoda</taxon>
        <taxon>Hexapoda</taxon>
        <taxon>Insecta</taxon>
        <taxon>Pterygota</taxon>
        <taxon>Neoptera</taxon>
        <taxon>Endopterygota</taxon>
        <taxon>Diptera</taxon>
        <taxon>Brachycera</taxon>
        <taxon>Muscomorpha</taxon>
        <taxon>Tephritoidea</taxon>
        <taxon>Tephritidae</taxon>
        <taxon>Ceratitis</taxon>
        <taxon>Ceratitis</taxon>
    </lineage>
</organism>
<dbReference type="Proteomes" id="UP000606786">
    <property type="component" value="Unassembled WGS sequence"/>
</dbReference>
<evidence type="ECO:0000313" key="1">
    <source>
        <dbReference type="EMBL" id="CAD7013869.1"/>
    </source>
</evidence>
<evidence type="ECO:0000313" key="2">
    <source>
        <dbReference type="Proteomes" id="UP000606786"/>
    </source>
</evidence>
<accession>A0A811VHY9</accession>
<sequence>MNSKIKNKTITPKALQQYQQQLQQLQQRIEELSFINIRREIFTFKRLNHNPDISSNSCTGIRLKNLTETQTTVATIIAELAEIGTLYDSKRCQQH</sequence>
<gene>
    <name evidence="1" type="ORF">CCAP1982_LOCUS21886</name>
</gene>
<protein>
    <submittedName>
        <fullName evidence="1">(Mediterranean fruit fly) hypothetical protein</fullName>
    </submittedName>
</protein>
<dbReference type="AlphaFoldDB" id="A0A811VHY9"/>
<comment type="caution">
    <text evidence="1">The sequence shown here is derived from an EMBL/GenBank/DDBJ whole genome shotgun (WGS) entry which is preliminary data.</text>
</comment>
<proteinExistence type="predicted"/>
<name>A0A811VHY9_CERCA</name>